<keyword evidence="2" id="KW-1185">Reference proteome</keyword>
<accession>A0A221W4Y2</accession>
<gene>
    <name evidence="1" type="ORF">AHOG_14780</name>
</gene>
<dbReference type="Pfam" id="PF19410">
    <property type="entry name" value="DUF5980"/>
    <property type="match status" value="1"/>
</dbReference>
<dbReference type="AlphaFoldDB" id="A0A221W4Y2"/>
<organism evidence="1 2">
    <name type="scientific">Actinoalloteichus hoggarensis</name>
    <dbReference type="NCBI Taxonomy" id="1470176"/>
    <lineage>
        <taxon>Bacteria</taxon>
        <taxon>Bacillati</taxon>
        <taxon>Actinomycetota</taxon>
        <taxon>Actinomycetes</taxon>
        <taxon>Pseudonocardiales</taxon>
        <taxon>Pseudonocardiaceae</taxon>
        <taxon>Actinoalloteichus</taxon>
    </lineage>
</organism>
<dbReference type="EMBL" id="CP022521">
    <property type="protein sequence ID" value="ASO20597.1"/>
    <property type="molecule type" value="Genomic_DNA"/>
</dbReference>
<dbReference type="OrthoDB" id="3392559at2"/>
<dbReference type="KEGG" id="ahg:AHOG_14780"/>
<dbReference type="RefSeq" id="WP_157736828.1">
    <property type="nucleotide sequence ID" value="NZ_CP022521.1"/>
</dbReference>
<sequence length="140" mass="14927">MRARLKITGMAVALVGMFVAGTPAAATPGGAEAATWYMQDGEQRLCVQADRGWRDTYVWAPIFGEWSTPIAIGVRNMPAGSVSPEGTIAPGSHHGPGIRYFAELSLAPAPVGVYHAEVWADDGTVTQTGPVKLRYQERCP</sequence>
<evidence type="ECO:0000313" key="1">
    <source>
        <dbReference type="EMBL" id="ASO20597.1"/>
    </source>
</evidence>
<protein>
    <submittedName>
        <fullName evidence="1">Uncharacterized protein</fullName>
    </submittedName>
</protein>
<proteinExistence type="predicted"/>
<evidence type="ECO:0000313" key="2">
    <source>
        <dbReference type="Proteomes" id="UP000204221"/>
    </source>
</evidence>
<dbReference type="InterPro" id="IPR046023">
    <property type="entry name" value="DUF5980"/>
</dbReference>
<dbReference type="Proteomes" id="UP000204221">
    <property type="component" value="Chromosome"/>
</dbReference>
<reference evidence="1 2" key="1">
    <citation type="submission" date="2017-07" db="EMBL/GenBank/DDBJ databases">
        <title>Complete genome sequence of Actinoalloteichus hoggarensis DSM 45943, type strain of Actinoalloteichus hoggarensis.</title>
        <authorList>
            <person name="Ruckert C."/>
            <person name="Nouioui I."/>
            <person name="Willmese J."/>
            <person name="van Wezel G."/>
            <person name="Klenk H.-P."/>
            <person name="Kalinowski J."/>
            <person name="Zotchev S.B."/>
        </authorList>
    </citation>
    <scope>NUCLEOTIDE SEQUENCE [LARGE SCALE GENOMIC DNA]</scope>
    <source>
        <strain evidence="1 2">DSM 45943</strain>
    </source>
</reference>
<name>A0A221W4Y2_9PSEU</name>